<dbReference type="Gene3D" id="1.25.40.10">
    <property type="entry name" value="Tetratricopeptide repeat domain"/>
    <property type="match status" value="6"/>
</dbReference>
<comment type="caution">
    <text evidence="2">The sequence shown here is derived from an EMBL/GenBank/DDBJ whole genome shotgun (WGS) entry which is preliminary data.</text>
</comment>
<reference evidence="2 3" key="1">
    <citation type="submission" date="2020-08" db="EMBL/GenBank/DDBJ databases">
        <title>Genomic Encyclopedia of Type Strains, Phase IV (KMG-IV): sequencing the most valuable type-strain genomes for metagenomic binning, comparative biology and taxonomic classification.</title>
        <authorList>
            <person name="Goeker M."/>
        </authorList>
    </citation>
    <scope>NUCLEOTIDE SEQUENCE [LARGE SCALE GENOMIC DNA]</scope>
    <source>
        <strain evidence="2 3">DSM 103725</strain>
    </source>
</reference>
<keyword evidence="3" id="KW-1185">Reference proteome</keyword>
<dbReference type="AlphaFoldDB" id="A0A7X0H4J1"/>
<protein>
    <submittedName>
        <fullName evidence="2">Tetratricopeptide (TPR) repeat protein</fullName>
    </submittedName>
</protein>
<dbReference type="SUPFAM" id="SSF48452">
    <property type="entry name" value="TPR-like"/>
    <property type="match status" value="4"/>
</dbReference>
<feature type="signal peptide" evidence="1">
    <location>
        <begin position="1"/>
        <end position="29"/>
    </location>
</feature>
<dbReference type="Pfam" id="PF13174">
    <property type="entry name" value="TPR_6"/>
    <property type="match status" value="1"/>
</dbReference>
<dbReference type="InterPro" id="IPR019734">
    <property type="entry name" value="TPR_rpt"/>
</dbReference>
<evidence type="ECO:0000313" key="3">
    <source>
        <dbReference type="Proteomes" id="UP000541810"/>
    </source>
</evidence>
<name>A0A7X0H4J1_9BACT</name>
<gene>
    <name evidence="2" type="ORF">HNQ40_000885</name>
</gene>
<proteinExistence type="predicted"/>
<dbReference type="PANTHER" id="PTHR12558">
    <property type="entry name" value="CELL DIVISION CYCLE 16,23,27"/>
    <property type="match status" value="1"/>
</dbReference>
<dbReference type="PANTHER" id="PTHR12558:SF13">
    <property type="entry name" value="CELL DIVISION CYCLE PROTEIN 27 HOMOLOG"/>
    <property type="match status" value="1"/>
</dbReference>
<dbReference type="InterPro" id="IPR011990">
    <property type="entry name" value="TPR-like_helical_dom_sf"/>
</dbReference>
<evidence type="ECO:0000256" key="1">
    <source>
        <dbReference type="SAM" id="SignalP"/>
    </source>
</evidence>
<accession>A0A7X0H4J1</accession>
<dbReference type="SMART" id="SM00028">
    <property type="entry name" value="TPR"/>
    <property type="match status" value="7"/>
</dbReference>
<dbReference type="Pfam" id="PF13432">
    <property type="entry name" value="TPR_16"/>
    <property type="match status" value="2"/>
</dbReference>
<organism evidence="2 3">
    <name type="scientific">Algisphaera agarilytica</name>
    <dbReference type="NCBI Taxonomy" id="1385975"/>
    <lineage>
        <taxon>Bacteria</taxon>
        <taxon>Pseudomonadati</taxon>
        <taxon>Planctomycetota</taxon>
        <taxon>Phycisphaerae</taxon>
        <taxon>Phycisphaerales</taxon>
        <taxon>Phycisphaeraceae</taxon>
        <taxon>Algisphaera</taxon>
    </lineage>
</organism>
<dbReference type="Proteomes" id="UP000541810">
    <property type="component" value="Unassembled WGS sequence"/>
</dbReference>
<sequence length="843" mass="92577">MNRNRSKSRWTVKVAAWLCFALASSLVPATSSLAQASASQQEFLFAYKLMQRGDTAEAGAAFDTFLEKFPNDEQRGDALYFRALIYQQSGALQASAELLAGATGTSAPKRVPAFAVQLLRGQVLTDLGEYDQALESLEQIDLDRLPDNAMASVLLLRSLAYRGAGNFEASANSADAAAKLASPVKARALLELARAKALGGDTTSALVTLAEALAMDNAAVNPEAARYAGDLSFSEGQLDEASAYYTRVIERYQTSGEFPAAVTGRMWADLQAGRNVAVVNAYKQFAESMPKANQAEAKYLVASAYQSIDQHALATQFLADYASGGDDQPLSALVLYKLAVSQFELARYTDMAQTVARLEKWFPESPQQIDASFLLASADAKQGRAVEGIGRLNTFIEAGPDNPYYAQALLRRAALFEQGDELDAAASDLKQYMDQKGNVESPTVTLRYVDLNHRLGNYEIAIETCDAILGAAKAMPPAVTQEALYRKGEAQTRATQYREALATFDELQRDHPINPYRQAVELRRGLLLNQLGRTDESMAVLLESANDARMPTPQRVAALRIIAAHLRDTNRTDDSALTLRRIEQLGGLETLKDAELLWLGNYEVERNEPAEAIRTLAVIDGEKRKLVGVEESEMLFTRGRAYFMLDDLENAHRSFFGVVALGRGFDLEARLFLARTEAKQGNHDAALIELSDLTKADDGRIVAESLYETGKVYRQRADLLRRRGDEAGMRESLLSARASIKRMVVLYLTVEALQPLPQQGLVELAEIADELGEDDVLVKELNELTRAFDGSPYAEYGRALLDQKSRKRADDALVRLNRMDAESLDPTLGGWVAAKKAELEAMR</sequence>
<keyword evidence="1" id="KW-0732">Signal</keyword>
<evidence type="ECO:0000313" key="2">
    <source>
        <dbReference type="EMBL" id="MBB6429079.1"/>
    </source>
</evidence>
<feature type="chain" id="PRO_5031339544" evidence="1">
    <location>
        <begin position="30"/>
        <end position="843"/>
    </location>
</feature>
<dbReference type="EMBL" id="JACHGY010000001">
    <property type="protein sequence ID" value="MBB6429079.1"/>
    <property type="molecule type" value="Genomic_DNA"/>
</dbReference>